<evidence type="ECO:0000256" key="1">
    <source>
        <dbReference type="SAM" id="MobiDB-lite"/>
    </source>
</evidence>
<geneLocation type="plasmid" evidence="2">
    <name>pl1WSM5005</name>
</geneLocation>
<organism evidence="2">
    <name type="scientific">Paraburkholderia sprentiae WSM5005</name>
    <dbReference type="NCBI Taxonomy" id="754502"/>
    <lineage>
        <taxon>Bacteria</taxon>
        <taxon>Pseudomonadati</taxon>
        <taxon>Pseudomonadota</taxon>
        <taxon>Betaproteobacteria</taxon>
        <taxon>Burkholderiales</taxon>
        <taxon>Burkholderiaceae</taxon>
        <taxon>Paraburkholderia</taxon>
    </lineage>
</organism>
<evidence type="ECO:0000313" key="2">
    <source>
        <dbReference type="EMBL" id="APA89694.1"/>
    </source>
</evidence>
<name>A0A1I9YU29_9BURK</name>
<accession>A0A1I9YU29</accession>
<dbReference type="EMBL" id="CP017563">
    <property type="protein sequence ID" value="APA89694.1"/>
    <property type="molecule type" value="Genomic_DNA"/>
</dbReference>
<dbReference type="AlphaFoldDB" id="A0A1I9YU29"/>
<proteinExistence type="predicted"/>
<feature type="region of interest" description="Disordered" evidence="1">
    <location>
        <begin position="51"/>
        <end position="73"/>
    </location>
</feature>
<protein>
    <submittedName>
        <fullName evidence="2">Uncharacterized protein</fullName>
    </submittedName>
</protein>
<gene>
    <name evidence="2" type="ORF">BJG93_29920</name>
</gene>
<reference evidence="2" key="1">
    <citation type="submission" date="2016-09" db="EMBL/GenBank/DDBJ databases">
        <title>The Complete Genome of Burkholderia sprentiae wsm5005.</title>
        <authorList>
            <person name="De Meyer S."/>
            <person name="Wang P."/>
            <person name="Terpolilli J."/>
        </authorList>
    </citation>
    <scope>NUCLEOTIDE SEQUENCE [LARGE SCALE GENOMIC DNA]</scope>
    <source>
        <strain evidence="2">WSM5005</strain>
        <plasmid evidence="2">pl1WSM5005</plasmid>
    </source>
</reference>
<sequence length="73" mass="8429">MQHAFDLSDDDVVWQWVERPYSLRMPRVTWGVLKKRIFLYAKPLLEARFDPSSRATHAAKPEMRTASPAASTP</sequence>
<keyword evidence="2" id="KW-0614">Plasmid</keyword>